<comment type="similarity">
    <text evidence="6">Belongs to the RuvA family.</text>
</comment>
<dbReference type="NCBIfam" id="TIGR00084">
    <property type="entry name" value="ruvA"/>
    <property type="match status" value="1"/>
</dbReference>
<accession>A0A9X0WNU8</accession>
<organism evidence="8 11">
    <name type="scientific">Streptococcus lactarius</name>
    <dbReference type="NCBI Taxonomy" id="684066"/>
    <lineage>
        <taxon>Bacteria</taxon>
        <taxon>Bacillati</taxon>
        <taxon>Bacillota</taxon>
        <taxon>Bacilli</taxon>
        <taxon>Lactobacillales</taxon>
        <taxon>Streptococcaceae</taxon>
        <taxon>Streptococcus</taxon>
    </lineage>
</organism>
<dbReference type="GO" id="GO:0009378">
    <property type="term" value="F:four-way junction helicase activity"/>
    <property type="evidence" value="ECO:0007669"/>
    <property type="project" value="InterPro"/>
</dbReference>
<evidence type="ECO:0000256" key="2">
    <source>
        <dbReference type="ARBA" id="ARBA00022763"/>
    </source>
</evidence>
<dbReference type="CDD" id="cd14332">
    <property type="entry name" value="UBA_RuvA_C"/>
    <property type="match status" value="1"/>
</dbReference>
<dbReference type="AlphaFoldDB" id="A0A9X0WNU8"/>
<dbReference type="EMBL" id="MRXX01000004">
    <property type="protein sequence ID" value="MBK4779319.1"/>
    <property type="molecule type" value="Genomic_DNA"/>
</dbReference>
<dbReference type="GO" id="GO:0009379">
    <property type="term" value="C:Holliday junction helicase complex"/>
    <property type="evidence" value="ECO:0007669"/>
    <property type="project" value="InterPro"/>
</dbReference>
<dbReference type="InterPro" id="IPR013849">
    <property type="entry name" value="DNA_helicase_Holl-junc_RuvA_I"/>
</dbReference>
<evidence type="ECO:0000256" key="6">
    <source>
        <dbReference type="HAMAP-Rule" id="MF_00031"/>
    </source>
</evidence>
<comment type="subunit">
    <text evidence="6">Homotetramer. Forms an RuvA(8)-RuvB(12)-Holliday junction (HJ) complex. HJ DNA is sandwiched between 2 RuvA tetramers; dsDNA enters through RuvA and exits via RuvB. An RuvB hexamer assembles on each DNA strand where it exits the tetramer. Each RuvB hexamer is contacted by two RuvA subunits (via domain III) on 2 adjacent RuvB subunits; this complex drives branch migration. In the full resolvosome a probable DNA-RuvA(4)-RuvB(12)-RuvC(2) complex forms which resolves the HJ.</text>
</comment>
<dbReference type="SUPFAM" id="SSF50249">
    <property type="entry name" value="Nucleic acid-binding proteins"/>
    <property type="match status" value="1"/>
</dbReference>
<dbReference type="GO" id="GO:0006310">
    <property type="term" value="P:DNA recombination"/>
    <property type="evidence" value="ECO:0007669"/>
    <property type="project" value="UniProtKB-UniRule"/>
</dbReference>
<dbReference type="InterPro" id="IPR000085">
    <property type="entry name" value="RuvA"/>
</dbReference>
<evidence type="ECO:0000313" key="10">
    <source>
        <dbReference type="Proteomes" id="UP000676511"/>
    </source>
</evidence>
<gene>
    <name evidence="6 9" type="primary">ruvA</name>
    <name evidence="8" type="ORF">BTU61_03785</name>
    <name evidence="9" type="ORF">J4854_09975</name>
</gene>
<dbReference type="Gene3D" id="2.40.50.140">
    <property type="entry name" value="Nucleic acid-binding proteins"/>
    <property type="match status" value="1"/>
</dbReference>
<dbReference type="InterPro" id="IPR011114">
    <property type="entry name" value="RuvA_C"/>
</dbReference>
<dbReference type="SMART" id="SM00278">
    <property type="entry name" value="HhH1"/>
    <property type="match status" value="2"/>
</dbReference>
<dbReference type="Pfam" id="PF14520">
    <property type="entry name" value="HHH_5"/>
    <property type="match status" value="1"/>
</dbReference>
<dbReference type="GO" id="GO:0005737">
    <property type="term" value="C:cytoplasm"/>
    <property type="evidence" value="ECO:0007669"/>
    <property type="project" value="UniProtKB-SubCell"/>
</dbReference>
<dbReference type="SUPFAM" id="SSF47781">
    <property type="entry name" value="RuvA domain 2-like"/>
    <property type="match status" value="1"/>
</dbReference>
<dbReference type="InterPro" id="IPR012340">
    <property type="entry name" value="NA-bd_OB-fold"/>
</dbReference>
<evidence type="ECO:0000256" key="5">
    <source>
        <dbReference type="ARBA" id="ARBA00023204"/>
    </source>
</evidence>
<keyword evidence="8" id="KW-0547">Nucleotide-binding</keyword>
<keyword evidence="3 6" id="KW-0238">DNA-binding</keyword>
<dbReference type="Proteomes" id="UP001138780">
    <property type="component" value="Unassembled WGS sequence"/>
</dbReference>
<dbReference type="Gene3D" id="1.10.8.10">
    <property type="entry name" value="DNA helicase RuvA subunit, C-terminal domain"/>
    <property type="match status" value="1"/>
</dbReference>
<dbReference type="Proteomes" id="UP000676511">
    <property type="component" value="Chromosome"/>
</dbReference>
<dbReference type="InterPro" id="IPR010994">
    <property type="entry name" value="RuvA_2-like"/>
</dbReference>
<protein>
    <recommendedName>
        <fullName evidence="6">Holliday junction branch migration complex subunit RuvA</fullName>
    </recommendedName>
</protein>
<evidence type="ECO:0000259" key="7">
    <source>
        <dbReference type="SMART" id="SM00278"/>
    </source>
</evidence>
<dbReference type="GO" id="GO:0016787">
    <property type="term" value="F:hydrolase activity"/>
    <property type="evidence" value="ECO:0007669"/>
    <property type="project" value="UniProtKB-KW"/>
</dbReference>
<dbReference type="GO" id="GO:0000400">
    <property type="term" value="F:four-way junction DNA binding"/>
    <property type="evidence" value="ECO:0007669"/>
    <property type="project" value="UniProtKB-UniRule"/>
</dbReference>
<comment type="function">
    <text evidence="6">The RuvA-RuvB-RuvC complex processes Holliday junction (HJ) DNA during genetic recombination and DNA repair, while the RuvA-RuvB complex plays an important role in the rescue of blocked DNA replication forks via replication fork reversal (RFR). RuvA specifically binds to HJ cruciform DNA, conferring on it an open structure. The RuvB hexamer acts as an ATP-dependent pump, pulling dsDNA into and through the RuvAB complex. HJ branch migration allows RuvC to scan DNA until it finds its consensus sequence, where it cleaves and resolves the cruciform DNA.</text>
</comment>
<keyword evidence="1 6" id="KW-0963">Cytoplasm</keyword>
<evidence type="ECO:0000313" key="9">
    <source>
        <dbReference type="EMBL" id="QUB38848.1"/>
    </source>
</evidence>
<evidence type="ECO:0000256" key="3">
    <source>
        <dbReference type="ARBA" id="ARBA00023125"/>
    </source>
</evidence>
<keyword evidence="8" id="KW-0067">ATP-binding</keyword>
<comment type="domain">
    <text evidence="6">Has three domains with a flexible linker between the domains II and III and assumes an 'L' shape. Domain III is highly mobile and contacts RuvB.</text>
</comment>
<dbReference type="HAMAP" id="MF_00031">
    <property type="entry name" value="DNA_HJ_migration_RuvA"/>
    <property type="match status" value="1"/>
</dbReference>
<feature type="region of interest" description="Domain III" evidence="6">
    <location>
        <begin position="149"/>
        <end position="197"/>
    </location>
</feature>
<dbReference type="SUPFAM" id="SSF46929">
    <property type="entry name" value="DNA helicase RuvA subunit, C-terminal domain"/>
    <property type="match status" value="1"/>
</dbReference>
<reference evidence="8" key="1">
    <citation type="submission" date="2016-12" db="EMBL/GenBank/DDBJ databases">
        <title>Draft genome of Streptococcus lactarius CCUG 66490T type strain.</title>
        <authorList>
            <person name="Salva-Serra F."/>
            <person name="Engstrom-Jakobsson H."/>
            <person name="Thorell K."/>
            <person name="Gomila M."/>
            <person name="Gonzales-Siles L."/>
            <person name="Busquets A."/>
            <person name="Jaen-Luchoro D."/>
            <person name="Karlsson R."/>
            <person name="Kristiansson E."/>
            <person name="Moore E."/>
        </authorList>
    </citation>
    <scope>NUCLEOTIDE SEQUENCE</scope>
    <source>
        <strain evidence="8">CCUG 66490</strain>
    </source>
</reference>
<keyword evidence="10" id="KW-1185">Reference proteome</keyword>
<evidence type="ECO:0000313" key="11">
    <source>
        <dbReference type="Proteomes" id="UP001138780"/>
    </source>
</evidence>
<evidence type="ECO:0000313" key="8">
    <source>
        <dbReference type="EMBL" id="MBK4779319.1"/>
    </source>
</evidence>
<dbReference type="GO" id="GO:0048476">
    <property type="term" value="C:Holliday junction resolvase complex"/>
    <property type="evidence" value="ECO:0007669"/>
    <property type="project" value="UniProtKB-UniRule"/>
</dbReference>
<dbReference type="Pfam" id="PF01330">
    <property type="entry name" value="RuvA_N"/>
    <property type="match status" value="1"/>
</dbReference>
<keyword evidence="2 6" id="KW-0227">DNA damage</keyword>
<evidence type="ECO:0000256" key="1">
    <source>
        <dbReference type="ARBA" id="ARBA00022490"/>
    </source>
</evidence>
<keyword evidence="9" id="KW-0378">Hydrolase</keyword>
<dbReference type="RefSeq" id="WP_200772393.1">
    <property type="nucleotide sequence ID" value="NZ_CP072329.1"/>
</dbReference>
<keyword evidence="4 6" id="KW-0233">DNA recombination</keyword>
<feature type="domain" description="Helix-hairpin-helix DNA-binding motif class 1" evidence="7">
    <location>
        <begin position="107"/>
        <end position="126"/>
    </location>
</feature>
<dbReference type="InterPro" id="IPR003583">
    <property type="entry name" value="Hlx-hairpin-Hlx_DNA-bd_motif"/>
</dbReference>
<sequence length="197" mass="21795">MYEYIKGILTKITAKYIVVETAGIGYLLHVANPYAYSGKMNQEVQVYLHQVVREDAHLLYGFVTEEEKKLFLNLISVSGIGPVSALAIIAADDNAGLVQAIESKNITYLTKFPKIGKKTAQQMVLDLEGKINLDLEDAPAQSKAKVAEENQALEEAMEAMLALGYKATELKKIKKFFEGTTDTAENYIKSALKMLVK</sequence>
<feature type="domain" description="Helix-hairpin-helix DNA-binding motif class 1" evidence="7">
    <location>
        <begin position="72"/>
        <end position="91"/>
    </location>
</feature>
<evidence type="ECO:0000256" key="4">
    <source>
        <dbReference type="ARBA" id="ARBA00023172"/>
    </source>
</evidence>
<dbReference type="GO" id="GO:0006281">
    <property type="term" value="P:DNA repair"/>
    <property type="evidence" value="ECO:0007669"/>
    <property type="project" value="UniProtKB-UniRule"/>
</dbReference>
<dbReference type="GO" id="GO:0005524">
    <property type="term" value="F:ATP binding"/>
    <property type="evidence" value="ECO:0007669"/>
    <property type="project" value="InterPro"/>
</dbReference>
<dbReference type="Pfam" id="PF07499">
    <property type="entry name" value="RuvA_C"/>
    <property type="match status" value="1"/>
</dbReference>
<keyword evidence="5 6" id="KW-0234">DNA repair</keyword>
<reference evidence="9 10" key="2">
    <citation type="submission" date="2021-03" db="EMBL/GenBank/DDBJ databases">
        <title>Human Oral Microbial Genomes.</title>
        <authorList>
            <person name="Johnston C.D."/>
            <person name="Chen T."/>
            <person name="Dewhirst F.E."/>
        </authorList>
    </citation>
    <scope>NUCLEOTIDE SEQUENCE [LARGE SCALE GENOMIC DNA]</scope>
    <source>
        <strain evidence="9 10">CCUG 66490</strain>
    </source>
</reference>
<comment type="subcellular location">
    <subcellularLocation>
        <location evidence="6">Cytoplasm</location>
    </subcellularLocation>
</comment>
<proteinExistence type="inferred from homology"/>
<dbReference type="Gene3D" id="1.10.150.20">
    <property type="entry name" value="5' to 3' exonuclease, C-terminal subdomain"/>
    <property type="match status" value="1"/>
</dbReference>
<dbReference type="InterPro" id="IPR036267">
    <property type="entry name" value="RuvA_C_sf"/>
</dbReference>
<name>A0A9X0WNU8_9STRE</name>
<comment type="caution">
    <text evidence="6">Lacks conserved residue(s) required for the propagation of feature annotation.</text>
</comment>
<keyword evidence="8" id="KW-0347">Helicase</keyword>
<dbReference type="EMBL" id="CP072329">
    <property type="protein sequence ID" value="QUB38848.1"/>
    <property type="molecule type" value="Genomic_DNA"/>
</dbReference>